<reference evidence="1" key="1">
    <citation type="submission" date="2022-10" db="EMBL/GenBank/DDBJ databases">
        <title>Culturing micro-colonial fungi from biological soil crusts in the Mojave desert and describing Neophaeococcomyces mojavensis, and introducing the new genera and species Taxawa tesnikishii.</title>
        <authorList>
            <person name="Kurbessoian T."/>
            <person name="Stajich J.E."/>
        </authorList>
    </citation>
    <scope>NUCLEOTIDE SEQUENCE</scope>
    <source>
        <strain evidence="1">JES_112</strain>
    </source>
</reference>
<protein>
    <submittedName>
        <fullName evidence="1">Uncharacterized protein</fullName>
    </submittedName>
</protein>
<sequence>MGSFLHREKVLIIGSGISGLTLAQILRKAEIEFELFERDGETRAQGWSIGLDKCLPYLEGLLPDDIEPFEAASANYGRGRDDGFTIVDGQSHEILGITSLSHNPGTSYGMFVSRNRLRRILSKHLNIRYNKQFLEYEANEDGVTVRFKDGSTAKGTILVGADGASSSVRSQLLPGFRAIESQYTMLHGNVILPKEVYDPVLEHSGCGVLAASPGLKFYLLLEQYLEDGARFSWNCSWRGADWQADHVWSQRASQQDLFQRALKELHYFPEYVLRAIKMTGPDGMQVPPIRLLETVLPDEGLLHGRVTLVGDSAHSMVPFRGMGANTAIIDACELGRGIIDVVRIGGDTVEMLRSYTKIMASRGRKEVLESRATGESLDAREVAGGRI</sequence>
<accession>A0ACC3A3X5</accession>
<name>A0ACC3A3X5_9EURO</name>
<keyword evidence="2" id="KW-1185">Reference proteome</keyword>
<dbReference type="EMBL" id="JAPDRQ010000107">
    <property type="protein sequence ID" value="KAJ9654995.1"/>
    <property type="molecule type" value="Genomic_DNA"/>
</dbReference>
<evidence type="ECO:0000313" key="1">
    <source>
        <dbReference type="EMBL" id="KAJ9654995.1"/>
    </source>
</evidence>
<gene>
    <name evidence="1" type="ORF">H2198_006040</name>
</gene>
<proteinExistence type="predicted"/>
<evidence type="ECO:0000313" key="2">
    <source>
        <dbReference type="Proteomes" id="UP001172386"/>
    </source>
</evidence>
<organism evidence="1 2">
    <name type="scientific">Neophaeococcomyces mojaviensis</name>
    <dbReference type="NCBI Taxonomy" id="3383035"/>
    <lineage>
        <taxon>Eukaryota</taxon>
        <taxon>Fungi</taxon>
        <taxon>Dikarya</taxon>
        <taxon>Ascomycota</taxon>
        <taxon>Pezizomycotina</taxon>
        <taxon>Eurotiomycetes</taxon>
        <taxon>Chaetothyriomycetidae</taxon>
        <taxon>Chaetothyriales</taxon>
        <taxon>Chaetothyriales incertae sedis</taxon>
        <taxon>Neophaeococcomyces</taxon>
    </lineage>
</organism>
<comment type="caution">
    <text evidence="1">The sequence shown here is derived from an EMBL/GenBank/DDBJ whole genome shotgun (WGS) entry which is preliminary data.</text>
</comment>
<dbReference type="Proteomes" id="UP001172386">
    <property type="component" value="Unassembled WGS sequence"/>
</dbReference>